<evidence type="ECO:0000313" key="2">
    <source>
        <dbReference type="Proteomes" id="UP000703590"/>
    </source>
</evidence>
<comment type="caution">
    <text evidence="1">The sequence shown here is derived from an EMBL/GenBank/DDBJ whole genome shotgun (WGS) entry which is preliminary data.</text>
</comment>
<keyword evidence="2" id="KW-1185">Reference proteome</keyword>
<proteinExistence type="predicted"/>
<organism evidence="1 2">
    <name type="scientific">Sulfurospirillum tamanense</name>
    <dbReference type="NCBI Taxonomy" id="2813362"/>
    <lineage>
        <taxon>Bacteria</taxon>
        <taxon>Pseudomonadati</taxon>
        <taxon>Campylobacterota</taxon>
        <taxon>Epsilonproteobacteria</taxon>
        <taxon>Campylobacterales</taxon>
        <taxon>Sulfurospirillaceae</taxon>
        <taxon>Sulfurospirillum</taxon>
    </lineage>
</organism>
<reference evidence="1 2" key="2">
    <citation type="submission" date="2021-02" db="EMBL/GenBank/DDBJ databases">
        <title>Sulfurospirillum tamanensis sp. nov.</title>
        <authorList>
            <person name="Frolova A."/>
            <person name="Merkel A."/>
            <person name="Slobodkin A."/>
        </authorList>
    </citation>
    <scope>NUCLEOTIDE SEQUENCE [LARGE SCALE GENOMIC DNA]</scope>
    <source>
        <strain evidence="1 2">T05b</strain>
    </source>
</reference>
<gene>
    <name evidence="1" type="ORF">JWV37_09720</name>
</gene>
<reference evidence="2" key="1">
    <citation type="submission" date="2021-02" db="EMBL/GenBank/DDBJ databases">
        <title>Sulfurospirillum tamanensis sp. nov.</title>
        <authorList>
            <person name="Merkel A.Y."/>
        </authorList>
    </citation>
    <scope>NUCLEOTIDE SEQUENCE [LARGE SCALE GENOMIC DNA]</scope>
    <source>
        <strain evidence="2">T05b</strain>
    </source>
</reference>
<protein>
    <submittedName>
        <fullName evidence="1">ABC transporter substrate-binding protein</fullName>
    </submittedName>
</protein>
<name>A0ABS2WTT3_9BACT</name>
<reference evidence="1 2" key="3">
    <citation type="submission" date="2021-02" db="EMBL/GenBank/DDBJ databases">
        <authorList>
            <person name="Merkel A.Y."/>
        </authorList>
    </citation>
    <scope>NUCLEOTIDE SEQUENCE [LARGE SCALE GENOMIC DNA]</scope>
    <source>
        <strain evidence="1 2">T05b</strain>
    </source>
</reference>
<dbReference type="RefSeq" id="WP_205459605.1">
    <property type="nucleotide sequence ID" value="NZ_JAFHKK010000023.1"/>
</dbReference>
<sequence>MRSVLGMFFCVVLGCAKPITIAYQDRIGDGVMLVAVAKGFFEAQGLHINPKRFASGPATSEALLFGDADFATMGDTAALIALGKYCPRVQALMPLGGGEERHWVVVPKTSLATGLEELQGKRVAVKFGTSTHGGLLLKTQSLGLSLDKEMMDLAPSLMATALASGEADAVVASEPTPSVLVERGLGKRLMSLGGTGNTYPLLLMAKERSLKEHAKVLPALKAALAQSAAFIAAFPDEAAQILSAATGLSLEATTQAMAYHFYRVGWEEADLKSLEALGEFLVAQGILGRVRPLGECVAP</sequence>
<dbReference type="EMBL" id="JAFHKK010000023">
    <property type="protein sequence ID" value="MBN2965058.1"/>
    <property type="molecule type" value="Genomic_DNA"/>
</dbReference>
<dbReference type="Proteomes" id="UP000703590">
    <property type="component" value="Unassembled WGS sequence"/>
</dbReference>
<evidence type="ECO:0000313" key="1">
    <source>
        <dbReference type="EMBL" id="MBN2965058.1"/>
    </source>
</evidence>
<dbReference type="CDD" id="cd01008">
    <property type="entry name" value="PBP2_NrtA_SsuA_CpmA_like"/>
    <property type="match status" value="1"/>
</dbReference>
<dbReference type="Gene3D" id="3.40.190.10">
    <property type="entry name" value="Periplasmic binding protein-like II"/>
    <property type="match status" value="2"/>
</dbReference>
<accession>A0ABS2WTT3</accession>
<dbReference type="PROSITE" id="PS51257">
    <property type="entry name" value="PROKAR_LIPOPROTEIN"/>
    <property type="match status" value="1"/>
</dbReference>
<dbReference type="Pfam" id="PF13379">
    <property type="entry name" value="NMT1_2"/>
    <property type="match status" value="1"/>
</dbReference>
<dbReference type="PANTHER" id="PTHR30024">
    <property type="entry name" value="ALIPHATIC SULFONATES-BINDING PROTEIN-RELATED"/>
    <property type="match status" value="1"/>
</dbReference>
<dbReference type="SUPFAM" id="SSF53850">
    <property type="entry name" value="Periplasmic binding protein-like II"/>
    <property type="match status" value="1"/>
</dbReference>